<gene>
    <name evidence="4" type="ORF">RRF57_001749</name>
</gene>
<dbReference type="InterPro" id="IPR016191">
    <property type="entry name" value="Ribonuclease/ribotoxin"/>
</dbReference>
<reference evidence="4 5" key="1">
    <citation type="submission" date="2023-10" db="EMBL/GenBank/DDBJ databases">
        <title>Draft genome sequence of Xylaria bambusicola isolate GMP-LS, the root and basal stem rot pathogen of sugarcane in Indonesia.</title>
        <authorList>
            <person name="Selvaraj P."/>
            <person name="Muralishankar V."/>
            <person name="Muruganantham S."/>
            <person name="Sp S."/>
            <person name="Haryani S."/>
            <person name="Lau K.J.X."/>
            <person name="Naqvi N.I."/>
        </authorList>
    </citation>
    <scope>NUCLEOTIDE SEQUENCE [LARGE SCALE GENOMIC DNA]</scope>
    <source>
        <strain evidence="4">GMP-LS</strain>
    </source>
</reference>
<keyword evidence="2" id="KW-0378">Hydrolase</keyword>
<accession>A0AAN7Z3V4</accession>
<comment type="caution">
    <text evidence="4">The sequence shown here is derived from an EMBL/GenBank/DDBJ whole genome shotgun (WGS) entry which is preliminary data.</text>
</comment>
<dbReference type="EMBL" id="JAWHQM010000003">
    <property type="protein sequence ID" value="KAK5626033.1"/>
    <property type="molecule type" value="Genomic_DNA"/>
</dbReference>
<dbReference type="Proteomes" id="UP001305414">
    <property type="component" value="Unassembled WGS sequence"/>
</dbReference>
<organism evidence="4 5">
    <name type="scientific">Xylaria bambusicola</name>
    <dbReference type="NCBI Taxonomy" id="326684"/>
    <lineage>
        <taxon>Eukaryota</taxon>
        <taxon>Fungi</taxon>
        <taxon>Dikarya</taxon>
        <taxon>Ascomycota</taxon>
        <taxon>Pezizomycotina</taxon>
        <taxon>Sordariomycetes</taxon>
        <taxon>Xylariomycetidae</taxon>
        <taxon>Xylariales</taxon>
        <taxon>Xylariaceae</taxon>
        <taxon>Xylaria</taxon>
    </lineage>
</organism>
<evidence type="ECO:0000256" key="1">
    <source>
        <dbReference type="ARBA" id="ARBA00022722"/>
    </source>
</evidence>
<keyword evidence="1" id="KW-0540">Nuclease</keyword>
<evidence type="ECO:0000256" key="2">
    <source>
        <dbReference type="ARBA" id="ARBA00022801"/>
    </source>
</evidence>
<sequence>MQRADRFSKLSYDLNGTSWDSKHANGQTWIYAREVRAQQAKAPLESPKRAKYPSKFANLENLPLTTPGKPTPNGRTAAEWLHHPMIPGTATTYSDMSRSRPGAIRTFYTEGDRSNFDVGHHDPKTKTSTGKEGFSMAKYIPAASKPNT</sequence>
<dbReference type="GO" id="GO:0003723">
    <property type="term" value="F:RNA binding"/>
    <property type="evidence" value="ECO:0007669"/>
    <property type="project" value="InterPro"/>
</dbReference>
<feature type="region of interest" description="Disordered" evidence="3">
    <location>
        <begin position="112"/>
        <end position="148"/>
    </location>
</feature>
<dbReference type="GO" id="GO:0004540">
    <property type="term" value="F:RNA nuclease activity"/>
    <property type="evidence" value="ECO:0007669"/>
    <property type="project" value="InterPro"/>
</dbReference>
<feature type="compositionally biased region" description="Basic and acidic residues" evidence="3">
    <location>
        <begin position="112"/>
        <end position="125"/>
    </location>
</feature>
<dbReference type="GO" id="GO:0016787">
    <property type="term" value="F:hydrolase activity"/>
    <property type="evidence" value="ECO:0007669"/>
    <property type="project" value="UniProtKB-KW"/>
</dbReference>
<keyword evidence="5" id="KW-1185">Reference proteome</keyword>
<evidence type="ECO:0000313" key="5">
    <source>
        <dbReference type="Proteomes" id="UP001305414"/>
    </source>
</evidence>
<evidence type="ECO:0000313" key="4">
    <source>
        <dbReference type="EMBL" id="KAK5626033.1"/>
    </source>
</evidence>
<dbReference type="AlphaFoldDB" id="A0AAN7Z3V4"/>
<name>A0AAN7Z3V4_9PEZI</name>
<evidence type="ECO:0000256" key="3">
    <source>
        <dbReference type="SAM" id="MobiDB-lite"/>
    </source>
</evidence>
<protein>
    <submittedName>
        <fullName evidence="4">Uncharacterized protein</fullName>
    </submittedName>
</protein>
<proteinExistence type="predicted"/>
<dbReference type="SUPFAM" id="SSF53933">
    <property type="entry name" value="Microbial ribonucleases"/>
    <property type="match status" value="1"/>
</dbReference>